<sequence>MTELLDHAEDVVPPATVQARGVLPELIDDLVHLERGQNRLDQHGGTDRTARHPQHVLRHVEYVVPQPRLQVRLHLGKVEVRPETHLNGLFGVVEEIDRKIKNGSRAGLPVNQDMLLFHMPATRAAAKRQKKQRQVVQE</sequence>
<proteinExistence type="predicted"/>
<protein>
    <submittedName>
        <fullName evidence="1">Uncharacterized protein</fullName>
    </submittedName>
</protein>
<name>A0A8H8DFR2_9FUNG</name>
<dbReference type="AlphaFoldDB" id="A0A8H8DFR2"/>
<organism evidence="1 2">
    <name type="scientific">Olpidium bornovanus</name>
    <dbReference type="NCBI Taxonomy" id="278681"/>
    <lineage>
        <taxon>Eukaryota</taxon>
        <taxon>Fungi</taxon>
        <taxon>Fungi incertae sedis</taxon>
        <taxon>Olpidiomycota</taxon>
        <taxon>Olpidiomycotina</taxon>
        <taxon>Olpidiomycetes</taxon>
        <taxon>Olpidiales</taxon>
        <taxon>Olpidiaceae</taxon>
        <taxon>Olpidium</taxon>
    </lineage>
</organism>
<reference evidence="1 2" key="1">
    <citation type="journal article" name="Sci. Rep.">
        <title>Genome-scale phylogenetic analyses confirm Olpidium as the closest living zoosporic fungus to the non-flagellated, terrestrial fungi.</title>
        <authorList>
            <person name="Chang Y."/>
            <person name="Rochon D."/>
            <person name="Sekimoto S."/>
            <person name="Wang Y."/>
            <person name="Chovatia M."/>
            <person name="Sandor L."/>
            <person name="Salamov A."/>
            <person name="Grigoriev I.V."/>
            <person name="Stajich J.E."/>
            <person name="Spatafora J.W."/>
        </authorList>
    </citation>
    <scope>NUCLEOTIDE SEQUENCE [LARGE SCALE GENOMIC DNA]</scope>
    <source>
        <strain evidence="1">S191</strain>
    </source>
</reference>
<dbReference type="EMBL" id="JAEFCI010011091">
    <property type="protein sequence ID" value="KAG5456830.1"/>
    <property type="molecule type" value="Genomic_DNA"/>
</dbReference>
<dbReference type="Proteomes" id="UP000673691">
    <property type="component" value="Unassembled WGS sequence"/>
</dbReference>
<evidence type="ECO:0000313" key="2">
    <source>
        <dbReference type="Proteomes" id="UP000673691"/>
    </source>
</evidence>
<gene>
    <name evidence="1" type="ORF">BJ554DRAFT_3316</name>
</gene>
<keyword evidence="2" id="KW-1185">Reference proteome</keyword>
<evidence type="ECO:0000313" key="1">
    <source>
        <dbReference type="EMBL" id="KAG5456830.1"/>
    </source>
</evidence>
<comment type="caution">
    <text evidence="1">The sequence shown here is derived from an EMBL/GenBank/DDBJ whole genome shotgun (WGS) entry which is preliminary data.</text>
</comment>
<accession>A0A8H8DFR2</accession>